<dbReference type="PROSITE" id="PS50943">
    <property type="entry name" value="HTH_CROC1"/>
    <property type="match status" value="1"/>
</dbReference>
<dbReference type="InterPro" id="IPR010982">
    <property type="entry name" value="Lambda_DNA-bd_dom_sf"/>
</dbReference>
<name>A0ABV5WXL6_9MICO</name>
<dbReference type="CDD" id="cd00093">
    <property type="entry name" value="HTH_XRE"/>
    <property type="match status" value="1"/>
</dbReference>
<feature type="region of interest" description="Disordered" evidence="1">
    <location>
        <begin position="1"/>
        <end position="24"/>
    </location>
</feature>
<evidence type="ECO:0000313" key="4">
    <source>
        <dbReference type="Proteomes" id="UP001589707"/>
    </source>
</evidence>
<dbReference type="Gene3D" id="1.10.260.40">
    <property type="entry name" value="lambda repressor-like DNA-binding domains"/>
    <property type="match status" value="1"/>
</dbReference>
<accession>A0ABV5WXL6</accession>
<sequence length="118" mass="13120">MFQFLDDPEAVGLTEDHGESDQASDKVGRVFHSYEVLAAAVCDERRQRGWSQTELAQRADVSEETVAELESGEVKVPLVPMRRVVDALGFRTLTLPGPLREELQPGLIPFEEAIRILG</sequence>
<dbReference type="SUPFAM" id="SSF47413">
    <property type="entry name" value="lambda repressor-like DNA-binding domains"/>
    <property type="match status" value="1"/>
</dbReference>
<dbReference type="SMART" id="SM00530">
    <property type="entry name" value="HTH_XRE"/>
    <property type="match status" value="1"/>
</dbReference>
<reference evidence="3 4" key="1">
    <citation type="submission" date="2024-09" db="EMBL/GenBank/DDBJ databases">
        <authorList>
            <person name="Sun Q."/>
            <person name="Mori K."/>
        </authorList>
    </citation>
    <scope>NUCLEOTIDE SEQUENCE [LARGE SCALE GENOMIC DNA]</scope>
    <source>
        <strain evidence="3 4">JCM 11683</strain>
    </source>
</reference>
<evidence type="ECO:0000313" key="3">
    <source>
        <dbReference type="EMBL" id="MFB9774926.1"/>
    </source>
</evidence>
<feature type="compositionally biased region" description="Basic and acidic residues" evidence="1">
    <location>
        <begin position="14"/>
        <end position="24"/>
    </location>
</feature>
<dbReference type="RefSeq" id="WP_376837618.1">
    <property type="nucleotide sequence ID" value="NZ_JBHMAU010000005.1"/>
</dbReference>
<dbReference type="InterPro" id="IPR001387">
    <property type="entry name" value="Cro/C1-type_HTH"/>
</dbReference>
<protein>
    <submittedName>
        <fullName evidence="3">Multiprotein-bridging factor 1 family protein</fullName>
    </submittedName>
</protein>
<evidence type="ECO:0000259" key="2">
    <source>
        <dbReference type="PROSITE" id="PS50943"/>
    </source>
</evidence>
<dbReference type="Pfam" id="PF01381">
    <property type="entry name" value="HTH_3"/>
    <property type="match status" value="1"/>
</dbReference>
<organism evidence="3 4">
    <name type="scientific">Brevibacterium otitidis</name>
    <dbReference type="NCBI Taxonomy" id="53364"/>
    <lineage>
        <taxon>Bacteria</taxon>
        <taxon>Bacillati</taxon>
        <taxon>Actinomycetota</taxon>
        <taxon>Actinomycetes</taxon>
        <taxon>Micrococcales</taxon>
        <taxon>Brevibacteriaceae</taxon>
        <taxon>Brevibacterium</taxon>
    </lineage>
</organism>
<feature type="domain" description="HTH cro/C1-type" evidence="2">
    <location>
        <begin position="45"/>
        <end position="95"/>
    </location>
</feature>
<keyword evidence="4" id="KW-1185">Reference proteome</keyword>
<evidence type="ECO:0000256" key="1">
    <source>
        <dbReference type="SAM" id="MobiDB-lite"/>
    </source>
</evidence>
<gene>
    <name evidence="3" type="ORF">ACFFN1_00545</name>
</gene>
<dbReference type="Proteomes" id="UP001589707">
    <property type="component" value="Unassembled WGS sequence"/>
</dbReference>
<comment type="caution">
    <text evidence="3">The sequence shown here is derived from an EMBL/GenBank/DDBJ whole genome shotgun (WGS) entry which is preliminary data.</text>
</comment>
<proteinExistence type="predicted"/>
<dbReference type="EMBL" id="JBHMAU010000005">
    <property type="protein sequence ID" value="MFB9774926.1"/>
    <property type="molecule type" value="Genomic_DNA"/>
</dbReference>